<reference evidence="3" key="1">
    <citation type="submission" date="2018-07" db="EMBL/GenBank/DDBJ databases">
        <title>Genome sequencing of Paracoccus sp. SC2-6.</title>
        <authorList>
            <person name="Heo J."/>
            <person name="Kim S.-J."/>
            <person name="Kwon S.-W."/>
        </authorList>
    </citation>
    <scope>NUCLEOTIDE SEQUENCE [LARGE SCALE GENOMIC DNA]</scope>
    <source>
        <strain evidence="3">SC2-6</strain>
    </source>
</reference>
<feature type="compositionally biased region" description="Low complexity" evidence="1">
    <location>
        <begin position="187"/>
        <end position="215"/>
    </location>
</feature>
<dbReference type="RefSeq" id="WP_114074906.1">
    <property type="nucleotide sequence ID" value="NZ_CP030918.1"/>
</dbReference>
<dbReference type="KEGG" id="pars:DRW48_01740"/>
<organism evidence="2 3">
    <name type="scientific">Paracoccus suum</name>
    <dbReference type="NCBI Taxonomy" id="2259340"/>
    <lineage>
        <taxon>Bacteria</taxon>
        <taxon>Pseudomonadati</taxon>
        <taxon>Pseudomonadota</taxon>
        <taxon>Alphaproteobacteria</taxon>
        <taxon>Rhodobacterales</taxon>
        <taxon>Paracoccaceae</taxon>
        <taxon>Paracoccus</taxon>
    </lineage>
</organism>
<dbReference type="EMBL" id="CP030918">
    <property type="protein sequence ID" value="AXC48587.1"/>
    <property type="molecule type" value="Genomic_DNA"/>
</dbReference>
<gene>
    <name evidence="2" type="ORF">DRW48_01740</name>
</gene>
<sequence>MSSFRHDGLRGGVWHGTIEGATRPSPLALVHRGERIGPATLTPLPDGEGWQIAATVPLDRLTDGATTFLLVEDGPDGQRADAAAIIARLPLIAGAEIATDLQAELALMRAEMDLLLREFRRHSAEALTASQDFVRKADLAVVLPTAEASCAAHDETHSPPAAGLAPEEALHAASEMAGGTSEEALQTVAPATAVETAAAEEATRSALPAEAAAFPAPSPAEPDPAAIPRPPAGPQI</sequence>
<evidence type="ECO:0000313" key="2">
    <source>
        <dbReference type="EMBL" id="AXC48587.1"/>
    </source>
</evidence>
<feature type="compositionally biased region" description="Pro residues" evidence="1">
    <location>
        <begin position="216"/>
        <end position="236"/>
    </location>
</feature>
<accession>A0A344PGT2</accession>
<protein>
    <submittedName>
        <fullName evidence="2">Uncharacterized protein</fullName>
    </submittedName>
</protein>
<dbReference type="Proteomes" id="UP000252023">
    <property type="component" value="Chromosome"/>
</dbReference>
<evidence type="ECO:0000256" key="1">
    <source>
        <dbReference type="SAM" id="MobiDB-lite"/>
    </source>
</evidence>
<evidence type="ECO:0000313" key="3">
    <source>
        <dbReference type="Proteomes" id="UP000252023"/>
    </source>
</evidence>
<name>A0A344PGT2_9RHOB</name>
<feature type="region of interest" description="Disordered" evidence="1">
    <location>
        <begin position="171"/>
        <end position="236"/>
    </location>
</feature>
<proteinExistence type="predicted"/>
<keyword evidence="3" id="KW-1185">Reference proteome</keyword>
<dbReference type="OrthoDB" id="7772846at2"/>
<dbReference type="AlphaFoldDB" id="A0A344PGT2"/>